<name>A0A6J4QTH7_9ACTN</name>
<sequence length="77" mass="8826">MSPSRRAAFIALCKEPTDEPYSRPYMRRHGIKGSGALKSALDGLAASGYLERKRMDTRPEPTDPLMALWIRERMNRF</sequence>
<accession>A0A6J4QTH7</accession>
<reference evidence="1" key="1">
    <citation type="submission" date="2020-02" db="EMBL/GenBank/DDBJ databases">
        <authorList>
            <person name="Meier V. D."/>
        </authorList>
    </citation>
    <scope>NUCLEOTIDE SEQUENCE</scope>
    <source>
        <strain evidence="1">AVDCRST_MAG58</strain>
    </source>
</reference>
<proteinExistence type="predicted"/>
<dbReference type="EMBL" id="CADCVF010000033">
    <property type="protein sequence ID" value="CAA9454865.1"/>
    <property type="molecule type" value="Genomic_DNA"/>
</dbReference>
<gene>
    <name evidence="1" type="ORF">AVDCRST_MAG58-1181</name>
</gene>
<evidence type="ECO:0000313" key="1">
    <source>
        <dbReference type="EMBL" id="CAA9454865.1"/>
    </source>
</evidence>
<organism evidence="1">
    <name type="scientific">uncultured Rubrobacteraceae bacterium</name>
    <dbReference type="NCBI Taxonomy" id="349277"/>
    <lineage>
        <taxon>Bacteria</taxon>
        <taxon>Bacillati</taxon>
        <taxon>Actinomycetota</taxon>
        <taxon>Rubrobacteria</taxon>
        <taxon>Rubrobacterales</taxon>
        <taxon>Rubrobacteraceae</taxon>
        <taxon>environmental samples</taxon>
    </lineage>
</organism>
<protein>
    <recommendedName>
        <fullName evidence="2">LexA repressor DNA-binding domain-containing protein</fullName>
    </recommendedName>
</protein>
<dbReference type="AlphaFoldDB" id="A0A6J4QTH7"/>
<evidence type="ECO:0008006" key="2">
    <source>
        <dbReference type="Google" id="ProtNLM"/>
    </source>
</evidence>